<dbReference type="Proteomes" id="UP001595379">
    <property type="component" value="Unassembled WGS sequence"/>
</dbReference>
<keyword evidence="2" id="KW-1185">Reference proteome</keyword>
<reference evidence="2" key="1">
    <citation type="journal article" date="2019" name="Int. J. Syst. Evol. Microbiol.">
        <title>The Global Catalogue of Microorganisms (GCM) 10K type strain sequencing project: providing services to taxonomists for standard genome sequencing and annotation.</title>
        <authorList>
            <consortium name="The Broad Institute Genomics Platform"/>
            <consortium name="The Broad Institute Genome Sequencing Center for Infectious Disease"/>
            <person name="Wu L."/>
            <person name="Ma J."/>
        </authorList>
    </citation>
    <scope>NUCLEOTIDE SEQUENCE [LARGE SCALE GENOMIC DNA]</scope>
    <source>
        <strain evidence="2">KCTC 52487</strain>
    </source>
</reference>
<proteinExistence type="predicted"/>
<accession>A0ABV6ZT31</accession>
<evidence type="ECO:0000313" key="1">
    <source>
        <dbReference type="EMBL" id="MFC2924585.1"/>
    </source>
</evidence>
<name>A0ABV6ZT31_9PROT</name>
<comment type="caution">
    <text evidence="1">The sequence shown here is derived from an EMBL/GenBank/DDBJ whole genome shotgun (WGS) entry which is preliminary data.</text>
</comment>
<dbReference type="EMBL" id="JBHRSV010000001">
    <property type="protein sequence ID" value="MFC2924585.1"/>
    <property type="molecule type" value="Genomic_DNA"/>
</dbReference>
<sequence length="581" mass="65326">MRSEDSVIVTGSRIAGPMTSITNNQHAAVDEGDVVKRIGDHLIVLQDGRLFAAAIREDGEATLSFADRIDVYDDPGIDTWYDEMLVFGRRILVTGYSYDRAAAVYEIVRLDEDGRFEHEARYLLEGNDYYSGENYASRIVGNRFVTYMRFDFWLFRNSELSPLPIIRNENESANRSSHPSYADIYMPLQHIEEPTIYMISVCDLSRVELEGFDCETTSVVAGNHAEFYVTETDAYLWTARSDWDIANEFAARSPFELGLEARRSDLTHPVYRLNFATGELAVARVEGTPPNQLAIDGTDADFRALTIVEYPIQDEETGRIRDEFRVGYLSFDLSEFDREFRPVPLAAYTRLPDVEHGYPYLETRFVGDWLVYGEVDSWSPPQDDDEPLNGSVIFVPTSVPAEFIRLPLGFSPLRVDQVDGHPVVTGYRDQAGLRVGWFDLDPLPSLVSSALLDDRYESENRSHAFNGIGVEDSAILGIPTVRRPEDAGRWWWESDASDLSFLTFTESAGLADAGEIAGSENNVAPDYACEVSCIDWYGNSRPIFTDGRIFALSGAEIAEAELVDGQIREIRRVNLTGATVR</sequence>
<protein>
    <submittedName>
        <fullName evidence="1">Beta-propeller domain-containing protein</fullName>
    </submittedName>
</protein>
<gene>
    <name evidence="1" type="ORF">ACFOOR_00530</name>
</gene>
<dbReference type="Pfam" id="PF09826">
    <property type="entry name" value="Beta_propel"/>
    <property type="match status" value="1"/>
</dbReference>
<dbReference type="RefSeq" id="WP_343163700.1">
    <property type="nucleotide sequence ID" value="NZ_JBHRSV010000001.1"/>
</dbReference>
<organism evidence="1 2">
    <name type="scientific">Hyphobacterium vulgare</name>
    <dbReference type="NCBI Taxonomy" id="1736751"/>
    <lineage>
        <taxon>Bacteria</taxon>
        <taxon>Pseudomonadati</taxon>
        <taxon>Pseudomonadota</taxon>
        <taxon>Alphaproteobacteria</taxon>
        <taxon>Maricaulales</taxon>
        <taxon>Maricaulaceae</taxon>
        <taxon>Hyphobacterium</taxon>
    </lineage>
</organism>
<evidence type="ECO:0000313" key="2">
    <source>
        <dbReference type="Proteomes" id="UP001595379"/>
    </source>
</evidence>
<dbReference type="InterPro" id="IPR019198">
    <property type="entry name" value="Beta_propeller_containing"/>
</dbReference>